<keyword evidence="2" id="KW-1185">Reference proteome</keyword>
<protein>
    <submittedName>
        <fullName evidence="1">Uncharacterized protein</fullName>
    </submittedName>
</protein>
<gene>
    <name evidence="1" type="ORF">AVEN_111524_1</name>
</gene>
<accession>A0A4Y2QYK1</accession>
<name>A0A4Y2QYK1_ARAVE</name>
<dbReference type="EMBL" id="BGPR01224101">
    <property type="protein sequence ID" value="GBN68502.1"/>
    <property type="molecule type" value="Genomic_DNA"/>
</dbReference>
<reference evidence="1 2" key="1">
    <citation type="journal article" date="2019" name="Sci. Rep.">
        <title>Orb-weaving spider Araneus ventricosus genome elucidates the spidroin gene catalogue.</title>
        <authorList>
            <person name="Kono N."/>
            <person name="Nakamura H."/>
            <person name="Ohtoshi R."/>
            <person name="Moran D.A.P."/>
            <person name="Shinohara A."/>
            <person name="Yoshida Y."/>
            <person name="Fujiwara M."/>
            <person name="Mori M."/>
            <person name="Tomita M."/>
            <person name="Arakawa K."/>
        </authorList>
    </citation>
    <scope>NUCLEOTIDE SEQUENCE [LARGE SCALE GENOMIC DNA]</scope>
</reference>
<dbReference type="AlphaFoldDB" id="A0A4Y2QYK1"/>
<evidence type="ECO:0000313" key="1">
    <source>
        <dbReference type="EMBL" id="GBN68502.1"/>
    </source>
</evidence>
<evidence type="ECO:0000313" key="2">
    <source>
        <dbReference type="Proteomes" id="UP000499080"/>
    </source>
</evidence>
<organism evidence="1 2">
    <name type="scientific">Araneus ventricosus</name>
    <name type="common">Orbweaver spider</name>
    <name type="synonym">Epeira ventricosa</name>
    <dbReference type="NCBI Taxonomy" id="182803"/>
    <lineage>
        <taxon>Eukaryota</taxon>
        <taxon>Metazoa</taxon>
        <taxon>Ecdysozoa</taxon>
        <taxon>Arthropoda</taxon>
        <taxon>Chelicerata</taxon>
        <taxon>Arachnida</taxon>
        <taxon>Araneae</taxon>
        <taxon>Araneomorphae</taxon>
        <taxon>Entelegynae</taxon>
        <taxon>Araneoidea</taxon>
        <taxon>Araneidae</taxon>
        <taxon>Araneus</taxon>
    </lineage>
</organism>
<dbReference type="Proteomes" id="UP000499080">
    <property type="component" value="Unassembled WGS sequence"/>
</dbReference>
<proteinExistence type="predicted"/>
<sequence length="92" mass="10585">MAFLAKFRKVDLVRLSEEMGLEITSEDRVIDNCKKIKNSSDHEEEFAKGQLDVIVQEREGEIAQAELARRERETERAYELEKLKITSAAETA</sequence>
<comment type="caution">
    <text evidence="1">The sequence shown here is derived from an EMBL/GenBank/DDBJ whole genome shotgun (WGS) entry which is preliminary data.</text>
</comment>